<reference evidence="1" key="2">
    <citation type="submission" date="2025-09" db="UniProtKB">
        <authorList>
            <consortium name="Ensembl"/>
        </authorList>
    </citation>
    <scope>IDENTIFICATION</scope>
</reference>
<organism evidence="1 2">
    <name type="scientific">Seriola dumerili</name>
    <name type="common">Greater amberjack</name>
    <name type="synonym">Caranx dumerili</name>
    <dbReference type="NCBI Taxonomy" id="41447"/>
    <lineage>
        <taxon>Eukaryota</taxon>
        <taxon>Metazoa</taxon>
        <taxon>Chordata</taxon>
        <taxon>Craniata</taxon>
        <taxon>Vertebrata</taxon>
        <taxon>Euteleostomi</taxon>
        <taxon>Actinopterygii</taxon>
        <taxon>Neopterygii</taxon>
        <taxon>Teleostei</taxon>
        <taxon>Neoteleostei</taxon>
        <taxon>Acanthomorphata</taxon>
        <taxon>Carangaria</taxon>
        <taxon>Carangiformes</taxon>
        <taxon>Carangidae</taxon>
        <taxon>Seriola</taxon>
    </lineage>
</organism>
<dbReference type="GeneTree" id="ENSGT01000000214670"/>
<evidence type="ECO:0000313" key="1">
    <source>
        <dbReference type="Ensembl" id="ENSSDUP00000033187.1"/>
    </source>
</evidence>
<proteinExistence type="predicted"/>
<dbReference type="STRING" id="41447.ENSSDUP00000033187"/>
<dbReference type="Ensembl" id="ENSSDUT00000033754.1">
    <property type="protein sequence ID" value="ENSSDUP00000033187.1"/>
    <property type="gene ID" value="ENSSDUG00000023845.1"/>
</dbReference>
<dbReference type="SUPFAM" id="SSF48726">
    <property type="entry name" value="Immunoglobulin"/>
    <property type="match status" value="1"/>
</dbReference>
<sequence length="234" mass="25957">MKDGPTHVILSMSRRHSTLLSNSHFYLYNVEVSNCPRVIHKQVGDTVELPSCLPTEGVTTATWKYGDKTVVDMEQSLNTQSTVMITLYVHGKNPPVNVVTLSLLSQITCHTLSLPIASLEPITTPVLTANTTSHAFNGSCTVFLRCISDGKVNYNWTMRARTHRGSSTQHYTIRPQDGETTFTCTIWNVVSERSASTTVTCSNDTSDQQKPGNSYQKQGSRISFIDIIHYRGAQ</sequence>
<accession>A0A3B4VR58</accession>
<evidence type="ECO:0000313" key="2">
    <source>
        <dbReference type="Proteomes" id="UP000261420"/>
    </source>
</evidence>
<keyword evidence="2" id="KW-1185">Reference proteome</keyword>
<dbReference type="InterPro" id="IPR036179">
    <property type="entry name" value="Ig-like_dom_sf"/>
</dbReference>
<dbReference type="Proteomes" id="UP000261420">
    <property type="component" value="Unplaced"/>
</dbReference>
<dbReference type="OMA" id="THEDSGN"/>
<reference evidence="1" key="1">
    <citation type="submission" date="2025-08" db="UniProtKB">
        <authorList>
            <consortium name="Ensembl"/>
        </authorList>
    </citation>
    <scope>IDENTIFICATION</scope>
</reference>
<evidence type="ECO:0008006" key="3">
    <source>
        <dbReference type="Google" id="ProtNLM"/>
    </source>
</evidence>
<name>A0A3B4VR58_SERDU</name>
<dbReference type="AlphaFoldDB" id="A0A3B4VR58"/>
<dbReference type="Gene3D" id="2.60.40.10">
    <property type="entry name" value="Immunoglobulins"/>
    <property type="match status" value="1"/>
</dbReference>
<dbReference type="InterPro" id="IPR013783">
    <property type="entry name" value="Ig-like_fold"/>
</dbReference>
<protein>
    <recommendedName>
        <fullName evidence="3">Ig-like domain-containing protein</fullName>
    </recommendedName>
</protein>